<organism evidence="2 3">
    <name type="scientific">Trichormus variabilis NIES-23</name>
    <dbReference type="NCBI Taxonomy" id="1973479"/>
    <lineage>
        <taxon>Bacteria</taxon>
        <taxon>Bacillati</taxon>
        <taxon>Cyanobacteriota</taxon>
        <taxon>Cyanophyceae</taxon>
        <taxon>Nostocales</taxon>
        <taxon>Nostocaceae</taxon>
        <taxon>Trichormus</taxon>
    </lineage>
</organism>
<dbReference type="InterPro" id="IPR036196">
    <property type="entry name" value="Ptyr_pPase_sf"/>
</dbReference>
<dbReference type="Pfam" id="PF01451">
    <property type="entry name" value="LMWPc"/>
    <property type="match status" value="1"/>
</dbReference>
<dbReference type="SUPFAM" id="SSF52788">
    <property type="entry name" value="Phosphotyrosine protein phosphatases I"/>
    <property type="match status" value="1"/>
</dbReference>
<protein>
    <submittedName>
        <fullName evidence="2">Protein-tyrosine-phosphatase</fullName>
    </submittedName>
</protein>
<dbReference type="AlphaFoldDB" id="A0A1Z4KT66"/>
<dbReference type="EMBL" id="AP018216">
    <property type="protein sequence ID" value="BAY72042.1"/>
    <property type="molecule type" value="Genomic_DNA"/>
</dbReference>
<proteinExistence type="predicted"/>
<name>A0A1Z4KT66_ANAVA</name>
<accession>A0A1Z4KT66</accession>
<dbReference type="InterPro" id="IPR023485">
    <property type="entry name" value="Ptyr_pPase"/>
</dbReference>
<dbReference type="Proteomes" id="UP000217507">
    <property type="component" value="Chromosome"/>
</dbReference>
<gene>
    <name evidence="2" type="ORF">NIES23_48660</name>
</gene>
<reference evidence="2 3" key="1">
    <citation type="submission" date="2017-06" db="EMBL/GenBank/DDBJ databases">
        <title>Genome sequencing of cyanobaciteial culture collection at National Institute for Environmental Studies (NIES).</title>
        <authorList>
            <person name="Hirose Y."/>
            <person name="Shimura Y."/>
            <person name="Fujisawa T."/>
            <person name="Nakamura Y."/>
            <person name="Kawachi M."/>
        </authorList>
    </citation>
    <scope>NUCLEOTIDE SEQUENCE [LARGE SCALE GENOMIC DNA]</scope>
    <source>
        <strain evidence="2 3">NIES-23</strain>
    </source>
</reference>
<evidence type="ECO:0000259" key="1">
    <source>
        <dbReference type="SMART" id="SM00226"/>
    </source>
</evidence>
<dbReference type="Gene3D" id="3.40.50.2300">
    <property type="match status" value="1"/>
</dbReference>
<evidence type="ECO:0000313" key="2">
    <source>
        <dbReference type="EMBL" id="BAY72042.1"/>
    </source>
</evidence>
<sequence length="145" mass="16446">MNKILFLCTGNYYRSRFAEHLFNQLATKQGLDWQADSRGLALERGVNNVGAISQYAAEALAARLVNISDDERFPKPACEPDFQSATRVIALDESEHRPLMNERFPQWVDAIEYWLVHDIDKTSATAALGQIEKHLLQLIEQLAQS</sequence>
<evidence type="ECO:0000313" key="3">
    <source>
        <dbReference type="Proteomes" id="UP000217507"/>
    </source>
</evidence>
<feature type="domain" description="Phosphotyrosine protein phosphatase I" evidence="1">
    <location>
        <begin position="2"/>
        <end position="145"/>
    </location>
</feature>
<dbReference type="SMART" id="SM00226">
    <property type="entry name" value="LMWPc"/>
    <property type="match status" value="1"/>
</dbReference>